<evidence type="ECO:0000313" key="6">
    <source>
        <dbReference type="Proteomes" id="UP000224563"/>
    </source>
</evidence>
<sequence length="147" mass="16803">MDKVKMFREYTRMLECNLDTMNSSDCCQCSVNTAQCFLVVEIGRKPGICVKELASVLKIDKSAVSRSVEELVQKGLVTREPSKTDRRSVVLTLTKEGEARFNQIENDMYEKFRKVFSRIPEDKQEQVLESLKLYNEAIESEEGTCCG</sequence>
<dbReference type="PROSITE" id="PS01117">
    <property type="entry name" value="HTH_MARR_1"/>
    <property type="match status" value="1"/>
</dbReference>
<dbReference type="PANTHER" id="PTHR42756:SF1">
    <property type="entry name" value="TRANSCRIPTIONAL REPRESSOR OF EMRAB OPERON"/>
    <property type="match status" value="1"/>
</dbReference>
<evidence type="ECO:0000313" key="5">
    <source>
        <dbReference type="EMBL" id="PHU38938.1"/>
    </source>
</evidence>
<dbReference type="SMART" id="SM00347">
    <property type="entry name" value="HTH_MARR"/>
    <property type="match status" value="1"/>
</dbReference>
<dbReference type="RefSeq" id="WP_099385202.1">
    <property type="nucleotide sequence ID" value="NZ_JANSWH010000050.1"/>
</dbReference>
<keyword evidence="3" id="KW-0804">Transcription</keyword>
<dbReference type="GO" id="GO:0003677">
    <property type="term" value="F:DNA binding"/>
    <property type="evidence" value="ECO:0007669"/>
    <property type="project" value="UniProtKB-KW"/>
</dbReference>
<dbReference type="PANTHER" id="PTHR42756">
    <property type="entry name" value="TRANSCRIPTIONAL REGULATOR, MARR"/>
    <property type="match status" value="1"/>
</dbReference>
<dbReference type="Pfam" id="PF12802">
    <property type="entry name" value="MarR_2"/>
    <property type="match status" value="1"/>
</dbReference>
<dbReference type="InterPro" id="IPR023187">
    <property type="entry name" value="Tscrpt_reg_MarR-type_CS"/>
</dbReference>
<dbReference type="Proteomes" id="UP000224563">
    <property type="component" value="Unassembled WGS sequence"/>
</dbReference>
<protein>
    <submittedName>
        <fullName evidence="5">MarR family transcriptional regulator</fullName>
    </submittedName>
</protein>
<reference evidence="5 6" key="1">
    <citation type="submission" date="2017-10" db="EMBL/GenBank/DDBJ databases">
        <title>Resolving the taxonomy of Roseburia spp., Eubacterium rectale and Agathobacter spp. through phylogenomic analysis.</title>
        <authorList>
            <person name="Sheridan P.O."/>
            <person name="Walker A.W."/>
            <person name="Duncan S.H."/>
            <person name="Scott K.P."/>
            <person name="Toole P.W.O."/>
            <person name="Luis P."/>
            <person name="Flint H.J."/>
        </authorList>
    </citation>
    <scope>NUCLEOTIDE SEQUENCE [LARGE SCALE GENOMIC DNA]</scope>
    <source>
        <strain evidence="5 6">JK623</strain>
    </source>
</reference>
<dbReference type="InterPro" id="IPR036390">
    <property type="entry name" value="WH_DNA-bd_sf"/>
</dbReference>
<proteinExistence type="predicted"/>
<dbReference type="CDD" id="cd00090">
    <property type="entry name" value="HTH_ARSR"/>
    <property type="match status" value="1"/>
</dbReference>
<dbReference type="InterPro" id="IPR036388">
    <property type="entry name" value="WH-like_DNA-bd_sf"/>
</dbReference>
<dbReference type="Gene3D" id="1.10.10.10">
    <property type="entry name" value="Winged helix-like DNA-binding domain superfamily/Winged helix DNA-binding domain"/>
    <property type="match status" value="1"/>
</dbReference>
<gene>
    <name evidence="5" type="ORF">CSX02_00375</name>
</gene>
<dbReference type="PROSITE" id="PS50995">
    <property type="entry name" value="HTH_MARR_2"/>
    <property type="match status" value="1"/>
</dbReference>
<evidence type="ECO:0000256" key="2">
    <source>
        <dbReference type="ARBA" id="ARBA00023125"/>
    </source>
</evidence>
<accession>A0A2G3E6L3</accession>
<dbReference type="PRINTS" id="PR00598">
    <property type="entry name" value="HTHMARR"/>
</dbReference>
<keyword evidence="1" id="KW-0805">Transcription regulation</keyword>
<evidence type="ECO:0000256" key="1">
    <source>
        <dbReference type="ARBA" id="ARBA00023015"/>
    </source>
</evidence>
<evidence type="ECO:0000259" key="4">
    <source>
        <dbReference type="PROSITE" id="PS50995"/>
    </source>
</evidence>
<name>A0A2G3E6L3_9FIRM</name>
<comment type="caution">
    <text evidence="5">The sequence shown here is derived from an EMBL/GenBank/DDBJ whole genome shotgun (WGS) entry which is preliminary data.</text>
</comment>
<feature type="domain" description="HTH marR-type" evidence="4">
    <location>
        <begin position="1"/>
        <end position="136"/>
    </location>
</feature>
<keyword evidence="6" id="KW-1185">Reference proteome</keyword>
<organism evidence="5 6">
    <name type="scientific">Agathobacter ruminis</name>
    <dbReference type="NCBI Taxonomy" id="1712665"/>
    <lineage>
        <taxon>Bacteria</taxon>
        <taxon>Bacillati</taxon>
        <taxon>Bacillota</taxon>
        <taxon>Clostridia</taxon>
        <taxon>Lachnospirales</taxon>
        <taxon>Lachnospiraceae</taxon>
        <taxon>Agathobacter</taxon>
    </lineage>
</organism>
<dbReference type="GO" id="GO:0003700">
    <property type="term" value="F:DNA-binding transcription factor activity"/>
    <property type="evidence" value="ECO:0007669"/>
    <property type="project" value="InterPro"/>
</dbReference>
<dbReference type="EMBL" id="PDYG01000001">
    <property type="protein sequence ID" value="PHU38938.1"/>
    <property type="molecule type" value="Genomic_DNA"/>
</dbReference>
<dbReference type="InterPro" id="IPR011991">
    <property type="entry name" value="ArsR-like_HTH"/>
</dbReference>
<reference evidence="5 6" key="2">
    <citation type="submission" date="2017-10" db="EMBL/GenBank/DDBJ databases">
        <authorList>
            <person name="Banno H."/>
            <person name="Chua N.-H."/>
        </authorList>
    </citation>
    <scope>NUCLEOTIDE SEQUENCE [LARGE SCALE GENOMIC DNA]</scope>
    <source>
        <strain evidence="5 6">JK623</strain>
    </source>
</reference>
<dbReference type="InterPro" id="IPR000835">
    <property type="entry name" value="HTH_MarR-typ"/>
</dbReference>
<keyword evidence="2" id="KW-0238">DNA-binding</keyword>
<evidence type="ECO:0000256" key="3">
    <source>
        <dbReference type="ARBA" id="ARBA00023163"/>
    </source>
</evidence>
<dbReference type="SUPFAM" id="SSF46785">
    <property type="entry name" value="Winged helix' DNA-binding domain"/>
    <property type="match status" value="1"/>
</dbReference>
<dbReference type="AlphaFoldDB" id="A0A2G3E6L3"/>